<evidence type="ECO:0000256" key="1">
    <source>
        <dbReference type="SAM" id="MobiDB-lite"/>
    </source>
</evidence>
<gene>
    <name evidence="3" type="ORF">BP5796_11675</name>
</gene>
<evidence type="ECO:0000256" key="2">
    <source>
        <dbReference type="SAM" id="SignalP"/>
    </source>
</evidence>
<keyword evidence="4" id="KW-1185">Reference proteome</keyword>
<keyword evidence="2" id="KW-0732">Signal</keyword>
<organism evidence="3 4">
    <name type="scientific">Coleophoma crateriformis</name>
    <dbReference type="NCBI Taxonomy" id="565419"/>
    <lineage>
        <taxon>Eukaryota</taxon>
        <taxon>Fungi</taxon>
        <taxon>Dikarya</taxon>
        <taxon>Ascomycota</taxon>
        <taxon>Pezizomycotina</taxon>
        <taxon>Leotiomycetes</taxon>
        <taxon>Helotiales</taxon>
        <taxon>Dermateaceae</taxon>
        <taxon>Coleophoma</taxon>
    </lineage>
</organism>
<sequence length="126" mass="13866">MKVARLGRTNIGLIIAVLILTWPEDLAFENGLDMATYNHQPRGDQENGHDACYPQDAGAVQGISNLDEGNRESHIGEDKAPPREVERHGFEAPEHRSQGNAEEPESERPEEDGRAEGPNAQDICNP</sequence>
<accession>A0A3D8QE18</accession>
<dbReference type="EMBL" id="PDLN01000019">
    <property type="protein sequence ID" value="RDW60069.1"/>
    <property type="molecule type" value="Genomic_DNA"/>
</dbReference>
<dbReference type="Proteomes" id="UP000256328">
    <property type="component" value="Unassembled WGS sequence"/>
</dbReference>
<feature type="signal peptide" evidence="2">
    <location>
        <begin position="1"/>
        <end position="27"/>
    </location>
</feature>
<feature type="compositionally biased region" description="Basic and acidic residues" evidence="1">
    <location>
        <begin position="68"/>
        <end position="97"/>
    </location>
</feature>
<name>A0A3D8QE18_9HELO</name>
<evidence type="ECO:0008006" key="5">
    <source>
        <dbReference type="Google" id="ProtNLM"/>
    </source>
</evidence>
<dbReference type="AlphaFoldDB" id="A0A3D8QE18"/>
<feature type="chain" id="PRO_5017629996" description="Secreted protein" evidence="2">
    <location>
        <begin position="28"/>
        <end position="126"/>
    </location>
</feature>
<reference evidence="3 4" key="1">
    <citation type="journal article" date="2018" name="IMA Fungus">
        <title>IMA Genome-F 9: Draft genome sequence of Annulohypoxylon stygium, Aspergillus mulundensis, Berkeleyomyces basicola (syn. Thielaviopsis basicola), Ceratocystis smalleyi, two Cercospora beticola strains, Coleophoma cylindrospora, Fusarium fracticaudum, Phialophora cf. hyalina, and Morchella septimelata.</title>
        <authorList>
            <person name="Wingfield B.D."/>
            <person name="Bills G.F."/>
            <person name="Dong Y."/>
            <person name="Huang W."/>
            <person name="Nel W.J."/>
            <person name="Swalarsk-Parry B.S."/>
            <person name="Vaghefi N."/>
            <person name="Wilken P.M."/>
            <person name="An Z."/>
            <person name="de Beer Z.W."/>
            <person name="De Vos L."/>
            <person name="Chen L."/>
            <person name="Duong T.A."/>
            <person name="Gao Y."/>
            <person name="Hammerbacher A."/>
            <person name="Kikkert J.R."/>
            <person name="Li Y."/>
            <person name="Li H."/>
            <person name="Li K."/>
            <person name="Li Q."/>
            <person name="Liu X."/>
            <person name="Ma X."/>
            <person name="Naidoo K."/>
            <person name="Pethybridge S.J."/>
            <person name="Sun J."/>
            <person name="Steenkamp E.T."/>
            <person name="van der Nest M.A."/>
            <person name="van Wyk S."/>
            <person name="Wingfield M.J."/>
            <person name="Xiong C."/>
            <person name="Yue Q."/>
            <person name="Zhang X."/>
        </authorList>
    </citation>
    <scope>NUCLEOTIDE SEQUENCE [LARGE SCALE GENOMIC DNA]</scope>
    <source>
        <strain evidence="3 4">BP5796</strain>
    </source>
</reference>
<proteinExistence type="predicted"/>
<feature type="region of interest" description="Disordered" evidence="1">
    <location>
        <begin position="36"/>
        <end position="126"/>
    </location>
</feature>
<comment type="caution">
    <text evidence="3">The sequence shown here is derived from an EMBL/GenBank/DDBJ whole genome shotgun (WGS) entry which is preliminary data.</text>
</comment>
<protein>
    <recommendedName>
        <fullName evidence="5">Secreted protein</fullName>
    </recommendedName>
</protein>
<evidence type="ECO:0000313" key="3">
    <source>
        <dbReference type="EMBL" id="RDW60069.1"/>
    </source>
</evidence>
<evidence type="ECO:0000313" key="4">
    <source>
        <dbReference type="Proteomes" id="UP000256328"/>
    </source>
</evidence>